<reference evidence="2" key="1">
    <citation type="submission" date="2022-08" db="EMBL/GenBank/DDBJ databases">
        <title>Genome Sequencing of Bacteroides fragilis Group Isolates with Nanopore Technology.</title>
        <authorList>
            <person name="Tisza M.J."/>
            <person name="Smith D."/>
            <person name="Dekker J.P."/>
        </authorList>
    </citation>
    <scope>NUCLEOTIDE SEQUENCE</scope>
    <source>
        <strain evidence="2">BFG-351</strain>
    </source>
</reference>
<name>A0AAW5NYY6_9BACE</name>
<protein>
    <submittedName>
        <fullName evidence="2">Radical SAM-associated putative lipoprotein</fullName>
    </submittedName>
</protein>
<keyword evidence="1" id="KW-0732">Signal</keyword>
<keyword evidence="2" id="KW-0449">Lipoprotein</keyword>
<evidence type="ECO:0000256" key="1">
    <source>
        <dbReference type="SAM" id="SignalP"/>
    </source>
</evidence>
<dbReference type="RefSeq" id="WP_258990732.1">
    <property type="nucleotide sequence ID" value="NZ_JANUTS010000001.1"/>
</dbReference>
<dbReference type="NCBIfam" id="TIGR04134">
    <property type="entry name" value="lipo_with_rSAM"/>
    <property type="match status" value="1"/>
</dbReference>
<feature type="signal peptide" evidence="1">
    <location>
        <begin position="1"/>
        <end position="21"/>
    </location>
</feature>
<feature type="chain" id="PRO_5043386358" evidence="1">
    <location>
        <begin position="22"/>
        <end position="151"/>
    </location>
</feature>
<evidence type="ECO:0000313" key="2">
    <source>
        <dbReference type="EMBL" id="MCS2794012.1"/>
    </source>
</evidence>
<sequence>MKNKYLLSLLAALGFSGCSNNEDILDIPLYYGPGPVWPREDITIPSQTQDEDGKTINGIRVVASYVNLKDSLITDTAYTKLQDIDGQTINGLAINTLKFKDYPPKGKEIFLEYTDVDGEENGTYQQKKIKVQELGQDGKVTLKKEEEETKE</sequence>
<proteinExistence type="predicted"/>
<accession>A0AAW5NYY6</accession>
<dbReference type="EMBL" id="JANUTS010000001">
    <property type="protein sequence ID" value="MCS2794012.1"/>
    <property type="molecule type" value="Genomic_DNA"/>
</dbReference>
<comment type="caution">
    <text evidence="2">The sequence shown here is derived from an EMBL/GenBank/DDBJ whole genome shotgun (WGS) entry which is preliminary data.</text>
</comment>
<dbReference type="PROSITE" id="PS51257">
    <property type="entry name" value="PROKAR_LIPOPROTEIN"/>
    <property type="match status" value="1"/>
</dbReference>
<dbReference type="Proteomes" id="UP001204548">
    <property type="component" value="Unassembled WGS sequence"/>
</dbReference>
<evidence type="ECO:0000313" key="3">
    <source>
        <dbReference type="Proteomes" id="UP001204548"/>
    </source>
</evidence>
<gene>
    <name evidence="2" type="ORF">NXW97_18740</name>
</gene>
<dbReference type="InterPro" id="IPR026403">
    <property type="entry name" value="Lipo_with_rSAM"/>
</dbReference>
<organism evidence="2 3">
    <name type="scientific">Bacteroides faecis</name>
    <dbReference type="NCBI Taxonomy" id="674529"/>
    <lineage>
        <taxon>Bacteria</taxon>
        <taxon>Pseudomonadati</taxon>
        <taxon>Bacteroidota</taxon>
        <taxon>Bacteroidia</taxon>
        <taxon>Bacteroidales</taxon>
        <taxon>Bacteroidaceae</taxon>
        <taxon>Bacteroides</taxon>
    </lineage>
</organism>
<dbReference type="AlphaFoldDB" id="A0AAW5NYY6"/>